<gene>
    <name evidence="1" type="ORF">VNO78_23796</name>
</gene>
<organism evidence="1 2">
    <name type="scientific">Psophocarpus tetragonolobus</name>
    <name type="common">Winged bean</name>
    <name type="synonym">Dolichos tetragonolobus</name>
    <dbReference type="NCBI Taxonomy" id="3891"/>
    <lineage>
        <taxon>Eukaryota</taxon>
        <taxon>Viridiplantae</taxon>
        <taxon>Streptophyta</taxon>
        <taxon>Embryophyta</taxon>
        <taxon>Tracheophyta</taxon>
        <taxon>Spermatophyta</taxon>
        <taxon>Magnoliopsida</taxon>
        <taxon>eudicotyledons</taxon>
        <taxon>Gunneridae</taxon>
        <taxon>Pentapetalae</taxon>
        <taxon>rosids</taxon>
        <taxon>fabids</taxon>
        <taxon>Fabales</taxon>
        <taxon>Fabaceae</taxon>
        <taxon>Papilionoideae</taxon>
        <taxon>50 kb inversion clade</taxon>
        <taxon>NPAAA clade</taxon>
        <taxon>indigoferoid/millettioid clade</taxon>
        <taxon>Phaseoleae</taxon>
        <taxon>Psophocarpus</taxon>
    </lineage>
</organism>
<dbReference type="EMBL" id="JAYMYS010000006">
    <property type="protein sequence ID" value="KAK7388965.1"/>
    <property type="molecule type" value="Genomic_DNA"/>
</dbReference>
<reference evidence="1 2" key="1">
    <citation type="submission" date="2024-01" db="EMBL/GenBank/DDBJ databases">
        <title>The genomes of 5 underutilized Papilionoideae crops provide insights into root nodulation and disease resistanc.</title>
        <authorList>
            <person name="Jiang F."/>
        </authorList>
    </citation>
    <scope>NUCLEOTIDE SEQUENCE [LARGE SCALE GENOMIC DNA]</scope>
    <source>
        <strain evidence="1">DUOXIRENSHENG_FW03</strain>
        <tissue evidence="1">Leaves</tissue>
    </source>
</reference>
<protein>
    <submittedName>
        <fullName evidence="1">Uncharacterized protein</fullName>
    </submittedName>
</protein>
<dbReference type="AlphaFoldDB" id="A0AAN9XE48"/>
<proteinExistence type="predicted"/>
<keyword evidence="2" id="KW-1185">Reference proteome</keyword>
<name>A0AAN9XE48_PSOTE</name>
<sequence>MRRVRSRFEKMLDFRNKVKEEEDEDLDFSVDNGRMGALRAETVDEVHNLSLNEVINHKHWSLIGYEKVIAVEDPDLHIMGIQRES</sequence>
<accession>A0AAN9XE48</accession>
<evidence type="ECO:0000313" key="1">
    <source>
        <dbReference type="EMBL" id="KAK7388965.1"/>
    </source>
</evidence>
<evidence type="ECO:0000313" key="2">
    <source>
        <dbReference type="Proteomes" id="UP001386955"/>
    </source>
</evidence>
<dbReference type="Proteomes" id="UP001386955">
    <property type="component" value="Unassembled WGS sequence"/>
</dbReference>
<comment type="caution">
    <text evidence="1">The sequence shown here is derived from an EMBL/GenBank/DDBJ whole genome shotgun (WGS) entry which is preliminary data.</text>
</comment>